<dbReference type="Proteomes" id="UP001206483">
    <property type="component" value="Unassembled WGS sequence"/>
</dbReference>
<keyword evidence="1" id="KW-0418">Kinase</keyword>
<keyword evidence="1" id="KW-0723">Serine/threonine-protein kinase</keyword>
<reference evidence="3 4" key="1">
    <citation type="submission" date="2022-06" db="EMBL/GenBank/DDBJ databases">
        <title>Sequencing the genomes of 1000 actinobacteria strains.</title>
        <authorList>
            <person name="Klenk H.-P."/>
        </authorList>
    </citation>
    <scope>NUCLEOTIDE SEQUENCE [LARGE SCALE GENOMIC DNA]</scope>
    <source>
        <strain evidence="3 4">DSM 41656</strain>
    </source>
</reference>
<accession>A0ABT1J2H0</accession>
<gene>
    <name evidence="3" type="ORF">FHR36_004794</name>
</gene>
<dbReference type="EMBL" id="JAMZDX010000004">
    <property type="protein sequence ID" value="MCP2311631.1"/>
    <property type="molecule type" value="Genomic_DNA"/>
</dbReference>
<feature type="domain" description="Histidine kinase/HSP90-like ATPase" evidence="2">
    <location>
        <begin position="24"/>
        <end position="129"/>
    </location>
</feature>
<dbReference type="CDD" id="cd16936">
    <property type="entry name" value="HATPase_RsbW-like"/>
    <property type="match status" value="1"/>
</dbReference>
<dbReference type="InterPro" id="IPR036890">
    <property type="entry name" value="HATPase_C_sf"/>
</dbReference>
<evidence type="ECO:0000256" key="1">
    <source>
        <dbReference type="ARBA" id="ARBA00022527"/>
    </source>
</evidence>
<dbReference type="InterPro" id="IPR050267">
    <property type="entry name" value="Anti-sigma-factor_SerPK"/>
</dbReference>
<protein>
    <submittedName>
        <fullName evidence="3">Anti-sigma regulatory factor (Ser/Thr protein kinase)</fullName>
    </submittedName>
</protein>
<sequence length="134" mass="14619">MAETAHHWHLPLGVVDRPDPQDRRKLVRRLLGETADAGGMDRRRTEDLLLVTGELLANAYAHTPGPTAIDVDLLPGRIVVAVTDSSDRPPAVLPYRPARPRGHGMHIVDRLAVRWGVTPAPDGKTVWAVLVVAP</sequence>
<dbReference type="RefSeq" id="WP_253800213.1">
    <property type="nucleotide sequence ID" value="NZ_BAAAUB010000002.1"/>
</dbReference>
<keyword evidence="4" id="KW-1185">Reference proteome</keyword>
<dbReference type="SUPFAM" id="SSF55874">
    <property type="entry name" value="ATPase domain of HSP90 chaperone/DNA topoisomerase II/histidine kinase"/>
    <property type="match status" value="1"/>
</dbReference>
<comment type="caution">
    <text evidence="3">The sequence shown here is derived from an EMBL/GenBank/DDBJ whole genome shotgun (WGS) entry which is preliminary data.</text>
</comment>
<dbReference type="InterPro" id="IPR003594">
    <property type="entry name" value="HATPase_dom"/>
</dbReference>
<organism evidence="3 4">
    <name type="scientific">Kitasatospora paracochleata</name>
    <dbReference type="NCBI Taxonomy" id="58354"/>
    <lineage>
        <taxon>Bacteria</taxon>
        <taxon>Bacillati</taxon>
        <taxon>Actinomycetota</taxon>
        <taxon>Actinomycetes</taxon>
        <taxon>Kitasatosporales</taxon>
        <taxon>Streptomycetaceae</taxon>
        <taxon>Kitasatospora</taxon>
    </lineage>
</organism>
<evidence type="ECO:0000313" key="3">
    <source>
        <dbReference type="EMBL" id="MCP2311631.1"/>
    </source>
</evidence>
<name>A0ABT1J2H0_9ACTN</name>
<dbReference type="Gene3D" id="3.30.565.10">
    <property type="entry name" value="Histidine kinase-like ATPase, C-terminal domain"/>
    <property type="match status" value="1"/>
</dbReference>
<proteinExistence type="predicted"/>
<dbReference type="PANTHER" id="PTHR35526:SF3">
    <property type="entry name" value="ANTI-SIGMA-F FACTOR RSBW"/>
    <property type="match status" value="1"/>
</dbReference>
<evidence type="ECO:0000313" key="4">
    <source>
        <dbReference type="Proteomes" id="UP001206483"/>
    </source>
</evidence>
<keyword evidence="1" id="KW-0808">Transferase</keyword>
<dbReference type="PANTHER" id="PTHR35526">
    <property type="entry name" value="ANTI-SIGMA-F FACTOR RSBW-RELATED"/>
    <property type="match status" value="1"/>
</dbReference>
<evidence type="ECO:0000259" key="2">
    <source>
        <dbReference type="Pfam" id="PF13581"/>
    </source>
</evidence>
<dbReference type="Pfam" id="PF13581">
    <property type="entry name" value="HATPase_c_2"/>
    <property type="match status" value="1"/>
</dbReference>